<evidence type="ECO:0000313" key="2">
    <source>
        <dbReference type="EMBL" id="CAG8679431.1"/>
    </source>
</evidence>
<keyword evidence="3" id="KW-1185">Reference proteome</keyword>
<accession>A0A9N9HJ10</accession>
<feature type="region of interest" description="Disordered" evidence="1">
    <location>
        <begin position="38"/>
        <end position="62"/>
    </location>
</feature>
<evidence type="ECO:0000256" key="1">
    <source>
        <dbReference type="SAM" id="MobiDB-lite"/>
    </source>
</evidence>
<dbReference type="Proteomes" id="UP000789831">
    <property type="component" value="Unassembled WGS sequence"/>
</dbReference>
<feature type="non-terminal residue" evidence="2">
    <location>
        <position position="1"/>
    </location>
</feature>
<reference evidence="2" key="1">
    <citation type="submission" date="2021-06" db="EMBL/GenBank/DDBJ databases">
        <authorList>
            <person name="Kallberg Y."/>
            <person name="Tangrot J."/>
            <person name="Rosling A."/>
        </authorList>
    </citation>
    <scope>NUCLEOTIDE SEQUENCE</scope>
    <source>
        <strain evidence="2">MT106</strain>
    </source>
</reference>
<protein>
    <submittedName>
        <fullName evidence="2">11695_t:CDS:1</fullName>
    </submittedName>
</protein>
<proteinExistence type="predicted"/>
<dbReference type="OrthoDB" id="2395414at2759"/>
<evidence type="ECO:0000313" key="3">
    <source>
        <dbReference type="Proteomes" id="UP000789831"/>
    </source>
</evidence>
<dbReference type="AlphaFoldDB" id="A0A9N9HJ10"/>
<organism evidence="2 3">
    <name type="scientific">Ambispora gerdemannii</name>
    <dbReference type="NCBI Taxonomy" id="144530"/>
    <lineage>
        <taxon>Eukaryota</taxon>
        <taxon>Fungi</taxon>
        <taxon>Fungi incertae sedis</taxon>
        <taxon>Mucoromycota</taxon>
        <taxon>Glomeromycotina</taxon>
        <taxon>Glomeromycetes</taxon>
        <taxon>Archaeosporales</taxon>
        <taxon>Ambisporaceae</taxon>
        <taxon>Ambispora</taxon>
    </lineage>
</organism>
<name>A0A9N9HJ10_9GLOM</name>
<sequence length="199" mass="22687">PDCGKEVESVIDSMPGSQNINNLIDISPNLFIDSQLYSSSPKKRVSESTSKSSSKKVKKQVRKEDSPILKKLISELSTDTSKNAEILQSKFSLVANTINFLNLYQKIIESEDINKKTSQDVILCYFHLEDRFNHYRKNNPKRTAQGLVNNEVRTQIPESVSESLLRKTKERAQKIYCMISLMRSGLIKSNEFGLLQLQQ</sequence>
<dbReference type="EMBL" id="CAJVPL010009851">
    <property type="protein sequence ID" value="CAG8679431.1"/>
    <property type="molecule type" value="Genomic_DNA"/>
</dbReference>
<comment type="caution">
    <text evidence="2">The sequence shown here is derived from an EMBL/GenBank/DDBJ whole genome shotgun (WGS) entry which is preliminary data.</text>
</comment>
<gene>
    <name evidence="2" type="ORF">AGERDE_LOCUS12605</name>
</gene>